<comment type="similarity">
    <text evidence="2 7">Belongs to the FlgA family.</text>
</comment>
<evidence type="ECO:0000313" key="9">
    <source>
        <dbReference type="EMBL" id="ATF93767.1"/>
    </source>
</evidence>
<dbReference type="InterPro" id="IPR017585">
    <property type="entry name" value="SAF_FlgA"/>
</dbReference>
<dbReference type="GO" id="GO:0042597">
    <property type="term" value="C:periplasmic space"/>
    <property type="evidence" value="ECO:0007669"/>
    <property type="project" value="UniProtKB-SubCell"/>
</dbReference>
<protein>
    <recommendedName>
        <fullName evidence="3 7">Flagella basal body P-ring formation protein FlgA</fullName>
    </recommendedName>
</protein>
<keyword evidence="5 7" id="KW-0574">Periplasm</keyword>
<dbReference type="Proteomes" id="UP000217979">
    <property type="component" value="Chromosome"/>
</dbReference>
<evidence type="ECO:0000313" key="11">
    <source>
        <dbReference type="Proteomes" id="UP000217979"/>
    </source>
</evidence>
<evidence type="ECO:0000313" key="12">
    <source>
        <dbReference type="Proteomes" id="UP000251197"/>
    </source>
</evidence>
<accession>A0A291E132</accession>
<evidence type="ECO:0000256" key="7">
    <source>
        <dbReference type="RuleBase" id="RU362063"/>
    </source>
</evidence>
<sequence length="171" mass="18715">MNINSFTKLLSPKRKPDFLSSFRLAATLGWLMLPATLLAAEQNVVVARSALERGHVLTQADVQLKTLQASAARAGYLTDPKEAIGMTLKRRLRAEQPITRAHLDSPVLVERGQRVLMVARQDGIEARTVGEAMKKGRKGEMIKVKNESSQRVVSAVVDDAGVVRMLNAATK</sequence>
<proteinExistence type="inferred from homology"/>
<comment type="subcellular location">
    <subcellularLocation>
        <location evidence="1 7">Periplasm</location>
    </subcellularLocation>
</comment>
<dbReference type="SMART" id="SM00858">
    <property type="entry name" value="SAF"/>
    <property type="match status" value="1"/>
</dbReference>
<dbReference type="AlphaFoldDB" id="A0A291E132"/>
<dbReference type="InterPro" id="IPR039246">
    <property type="entry name" value="Flagellar_FlgA"/>
</dbReference>
<dbReference type="CDD" id="cd11614">
    <property type="entry name" value="SAF_CpaB_FlgA_like"/>
    <property type="match status" value="1"/>
</dbReference>
<reference evidence="9 11" key="1">
    <citation type="submission" date="2017-09" db="EMBL/GenBank/DDBJ databases">
        <title>FDA dAtabase for Regulatory Grade micrObial Sequences (FDA-ARGOS): Supporting development and validation of Infectious Disease Dx tests.</title>
        <authorList>
            <person name="Minogue T."/>
            <person name="Wolcott M."/>
            <person name="Wasieloski L."/>
            <person name="Aguilar W."/>
            <person name="Moore D."/>
            <person name="Tallon L."/>
            <person name="Sadzewicz L."/>
            <person name="Ott S."/>
            <person name="Zhao X."/>
            <person name="Nagaraj S."/>
            <person name="Vavikolanu K."/>
            <person name="Aluvathingal J."/>
            <person name="Nadendla S."/>
            <person name="Sichtig H."/>
        </authorList>
    </citation>
    <scope>NUCLEOTIDE SEQUENCE [LARGE SCALE GENOMIC DNA]</scope>
    <source>
        <strain evidence="9 11">FDAARGOS_392</strain>
    </source>
</reference>
<dbReference type="NCBIfam" id="TIGR03170">
    <property type="entry name" value="flgA_cterm"/>
    <property type="match status" value="1"/>
</dbReference>
<evidence type="ECO:0000256" key="5">
    <source>
        <dbReference type="ARBA" id="ARBA00022764"/>
    </source>
</evidence>
<dbReference type="InterPro" id="IPR013974">
    <property type="entry name" value="SAF"/>
</dbReference>
<evidence type="ECO:0000259" key="8">
    <source>
        <dbReference type="SMART" id="SM00858"/>
    </source>
</evidence>
<dbReference type="EMBL" id="CP023525">
    <property type="protein sequence ID" value="ATF93767.1"/>
    <property type="molecule type" value="Genomic_DNA"/>
</dbReference>
<dbReference type="Gene3D" id="2.30.30.760">
    <property type="match status" value="1"/>
</dbReference>
<feature type="domain" description="SAF" evidence="8">
    <location>
        <begin position="42"/>
        <end position="104"/>
    </location>
</feature>
<comment type="function">
    <text evidence="6 7">Involved in the assembly process of the P-ring formation. It may associate with FlgF on the rod constituting a structure essential for the P-ring assembly or may act as a modulator protein for the P-ring assembly.</text>
</comment>
<dbReference type="Pfam" id="PF13144">
    <property type="entry name" value="ChapFlgA"/>
    <property type="match status" value="1"/>
</dbReference>
<dbReference type="RefSeq" id="WP_061278253.1">
    <property type="nucleotide sequence ID" value="NZ_CP023525.1"/>
</dbReference>
<dbReference type="PANTHER" id="PTHR36307">
    <property type="entry name" value="FLAGELLA BASAL BODY P-RING FORMATION PROTEIN FLGA"/>
    <property type="match status" value="1"/>
</dbReference>
<reference evidence="10 12" key="2">
    <citation type="submission" date="2018-06" db="EMBL/GenBank/DDBJ databases">
        <authorList>
            <consortium name="Pathogen Informatics"/>
            <person name="Doyle S."/>
        </authorList>
    </citation>
    <scope>NUCLEOTIDE SEQUENCE [LARGE SCALE GENOMIC DNA]</scope>
    <source>
        <strain evidence="10 12">NCTC12120</strain>
    </source>
</reference>
<gene>
    <name evidence="9" type="primary">flgA</name>
    <name evidence="9" type="ORF">CO704_17490</name>
    <name evidence="10" type="ORF">NCTC12120_00640</name>
</gene>
<keyword evidence="7" id="KW-1005">Bacterial flagellum biogenesis</keyword>
<keyword evidence="9" id="KW-0969">Cilium</keyword>
<organism evidence="9 11">
    <name type="scientific">Cedecea neteri</name>
    <dbReference type="NCBI Taxonomy" id="158822"/>
    <lineage>
        <taxon>Bacteria</taxon>
        <taxon>Pseudomonadati</taxon>
        <taxon>Pseudomonadota</taxon>
        <taxon>Gammaproteobacteria</taxon>
        <taxon>Enterobacterales</taxon>
        <taxon>Enterobacteriaceae</taxon>
        <taxon>Cedecea</taxon>
    </lineage>
</organism>
<keyword evidence="9" id="KW-0966">Cell projection</keyword>
<name>A0A291E132_9ENTR</name>
<evidence type="ECO:0000313" key="10">
    <source>
        <dbReference type="EMBL" id="SQA96870.1"/>
    </source>
</evidence>
<evidence type="ECO:0000256" key="3">
    <source>
        <dbReference type="ARBA" id="ARBA00014754"/>
    </source>
</evidence>
<dbReference type="Gene3D" id="3.90.1210.10">
    <property type="entry name" value="Antifreeze-like/N-acetylneuraminic acid synthase C-terminal domain"/>
    <property type="match status" value="1"/>
</dbReference>
<dbReference type="Proteomes" id="UP000251197">
    <property type="component" value="Unassembled WGS sequence"/>
</dbReference>
<evidence type="ECO:0000256" key="1">
    <source>
        <dbReference type="ARBA" id="ARBA00004418"/>
    </source>
</evidence>
<keyword evidence="4" id="KW-0732">Signal</keyword>
<keyword evidence="9" id="KW-0282">Flagellum</keyword>
<dbReference type="PANTHER" id="PTHR36307:SF1">
    <property type="entry name" value="FLAGELLA BASAL BODY P-RING FORMATION PROTEIN FLGA"/>
    <property type="match status" value="1"/>
</dbReference>
<evidence type="ECO:0000256" key="4">
    <source>
        <dbReference type="ARBA" id="ARBA00022729"/>
    </source>
</evidence>
<evidence type="ECO:0000256" key="6">
    <source>
        <dbReference type="ARBA" id="ARBA00025643"/>
    </source>
</evidence>
<evidence type="ECO:0000256" key="2">
    <source>
        <dbReference type="ARBA" id="ARBA00010474"/>
    </source>
</evidence>
<dbReference type="EMBL" id="UAVU01000003">
    <property type="protein sequence ID" value="SQA96870.1"/>
    <property type="molecule type" value="Genomic_DNA"/>
</dbReference>
<dbReference type="GO" id="GO:0044780">
    <property type="term" value="P:bacterial-type flagellum assembly"/>
    <property type="evidence" value="ECO:0007669"/>
    <property type="project" value="InterPro"/>
</dbReference>